<evidence type="ECO:0000313" key="3">
    <source>
        <dbReference type="Proteomes" id="UP000245207"/>
    </source>
</evidence>
<proteinExistence type="predicted"/>
<dbReference type="EMBL" id="PKPP01006675">
    <property type="protein sequence ID" value="PWA55747.1"/>
    <property type="molecule type" value="Genomic_DNA"/>
</dbReference>
<name>A0A2U1M3C6_ARTAN</name>
<sequence length="200" mass="21864">MVERMVSSNLSKYGLGKSESILSISKNQPVSVKDTTVIDLQNDKNGPPRPVDDFASQKEGQKEETVTQPLQAKSLPGNNNVSNNLVYARRKADGELNNSRALDKNLTPGNQQAGDKKPSPQLGNDGVQSIARIPANSVAARIGSENEHSSMPAMEHWNTRFSQLQGYLQRCNTLNQESFDLILLMSVVDMQSNLRGVPSS</sequence>
<feature type="compositionally biased region" description="Polar residues" evidence="1">
    <location>
        <begin position="66"/>
        <end position="82"/>
    </location>
</feature>
<evidence type="ECO:0000313" key="2">
    <source>
        <dbReference type="EMBL" id="PWA55747.1"/>
    </source>
</evidence>
<feature type="region of interest" description="Disordered" evidence="1">
    <location>
        <begin position="17"/>
        <end position="82"/>
    </location>
</feature>
<evidence type="ECO:0000256" key="1">
    <source>
        <dbReference type="SAM" id="MobiDB-lite"/>
    </source>
</evidence>
<reference evidence="2 3" key="1">
    <citation type="journal article" date="2018" name="Mol. Plant">
        <title>The genome of Artemisia annua provides insight into the evolution of Asteraceae family and artemisinin biosynthesis.</title>
        <authorList>
            <person name="Shen Q."/>
            <person name="Zhang L."/>
            <person name="Liao Z."/>
            <person name="Wang S."/>
            <person name="Yan T."/>
            <person name="Shi P."/>
            <person name="Liu M."/>
            <person name="Fu X."/>
            <person name="Pan Q."/>
            <person name="Wang Y."/>
            <person name="Lv Z."/>
            <person name="Lu X."/>
            <person name="Zhang F."/>
            <person name="Jiang W."/>
            <person name="Ma Y."/>
            <person name="Chen M."/>
            <person name="Hao X."/>
            <person name="Li L."/>
            <person name="Tang Y."/>
            <person name="Lv G."/>
            <person name="Zhou Y."/>
            <person name="Sun X."/>
            <person name="Brodelius P.E."/>
            <person name="Rose J.K.C."/>
            <person name="Tang K."/>
        </authorList>
    </citation>
    <scope>NUCLEOTIDE SEQUENCE [LARGE SCALE GENOMIC DNA]</scope>
    <source>
        <strain evidence="3">cv. Huhao1</strain>
        <tissue evidence="2">Leaf</tissue>
    </source>
</reference>
<protein>
    <submittedName>
        <fullName evidence="2">Uncharacterized protein</fullName>
    </submittedName>
</protein>
<organism evidence="2 3">
    <name type="scientific">Artemisia annua</name>
    <name type="common">Sweet wormwood</name>
    <dbReference type="NCBI Taxonomy" id="35608"/>
    <lineage>
        <taxon>Eukaryota</taxon>
        <taxon>Viridiplantae</taxon>
        <taxon>Streptophyta</taxon>
        <taxon>Embryophyta</taxon>
        <taxon>Tracheophyta</taxon>
        <taxon>Spermatophyta</taxon>
        <taxon>Magnoliopsida</taxon>
        <taxon>eudicotyledons</taxon>
        <taxon>Gunneridae</taxon>
        <taxon>Pentapetalae</taxon>
        <taxon>asterids</taxon>
        <taxon>campanulids</taxon>
        <taxon>Asterales</taxon>
        <taxon>Asteraceae</taxon>
        <taxon>Asteroideae</taxon>
        <taxon>Anthemideae</taxon>
        <taxon>Artemisiinae</taxon>
        <taxon>Artemisia</taxon>
    </lineage>
</organism>
<feature type="compositionally biased region" description="Polar residues" evidence="1">
    <location>
        <begin position="20"/>
        <end position="34"/>
    </location>
</feature>
<keyword evidence="3" id="KW-1185">Reference proteome</keyword>
<dbReference type="AlphaFoldDB" id="A0A2U1M3C6"/>
<feature type="compositionally biased region" description="Basic and acidic residues" evidence="1">
    <location>
        <begin position="50"/>
        <end position="65"/>
    </location>
</feature>
<accession>A0A2U1M3C6</accession>
<gene>
    <name evidence="2" type="ORF">CTI12_AA344040</name>
</gene>
<dbReference type="OrthoDB" id="1925139at2759"/>
<feature type="region of interest" description="Disordered" evidence="1">
    <location>
        <begin position="97"/>
        <end position="126"/>
    </location>
</feature>
<comment type="caution">
    <text evidence="2">The sequence shown here is derived from an EMBL/GenBank/DDBJ whole genome shotgun (WGS) entry which is preliminary data.</text>
</comment>
<dbReference type="Proteomes" id="UP000245207">
    <property type="component" value="Unassembled WGS sequence"/>
</dbReference>